<dbReference type="PANTHER" id="PTHR31736">
    <property type="match status" value="1"/>
</dbReference>
<keyword evidence="2 6" id="KW-0378">Hydrolase</keyword>
<organism evidence="8 9">
    <name type="scientific">Chrysophaeum taylorii</name>
    <dbReference type="NCBI Taxonomy" id="2483200"/>
    <lineage>
        <taxon>Eukaryota</taxon>
        <taxon>Sar</taxon>
        <taxon>Stramenopiles</taxon>
        <taxon>Ochrophyta</taxon>
        <taxon>Pelagophyceae</taxon>
        <taxon>Pelagomonadales</taxon>
        <taxon>Pelagomonadaceae</taxon>
        <taxon>Chrysophaeum</taxon>
    </lineage>
</organism>
<dbReference type="Proteomes" id="UP001230188">
    <property type="component" value="Unassembled WGS sequence"/>
</dbReference>
<dbReference type="AlphaFoldDB" id="A0AAD7XJF7"/>
<dbReference type="GO" id="GO:0046576">
    <property type="term" value="F:rhamnogalacturonan alpha-L-rhamnopyranosyl-(1-&gt;4)-alpha-D-galactopyranosyluronide lyase activity"/>
    <property type="evidence" value="ECO:0007669"/>
    <property type="project" value="UniProtKB-ARBA"/>
</dbReference>
<evidence type="ECO:0000256" key="5">
    <source>
        <dbReference type="ARBA" id="ARBA00023295"/>
    </source>
</evidence>
<protein>
    <submittedName>
        <fullName evidence="8">Uncharacterized protein</fullName>
    </submittedName>
</protein>
<comment type="similarity">
    <text evidence="1 6">Belongs to the glycosyl hydrolase 28 family.</text>
</comment>
<keyword evidence="4" id="KW-0325">Glycoprotein</keyword>
<dbReference type="Gene3D" id="2.160.20.10">
    <property type="entry name" value="Single-stranded right-handed beta-helix, Pectin lyase-like"/>
    <property type="match status" value="1"/>
</dbReference>
<dbReference type="SUPFAM" id="SSF51126">
    <property type="entry name" value="Pectin lyase-like"/>
    <property type="match status" value="1"/>
</dbReference>
<evidence type="ECO:0000256" key="7">
    <source>
        <dbReference type="SAM" id="SignalP"/>
    </source>
</evidence>
<dbReference type="InterPro" id="IPR000743">
    <property type="entry name" value="Glyco_hydro_28"/>
</dbReference>
<dbReference type="InterPro" id="IPR011050">
    <property type="entry name" value="Pectin_lyase_fold/virulence"/>
</dbReference>
<keyword evidence="7" id="KW-0732">Signal</keyword>
<proteinExistence type="inferred from homology"/>
<evidence type="ECO:0000313" key="8">
    <source>
        <dbReference type="EMBL" id="KAJ8600586.1"/>
    </source>
</evidence>
<dbReference type="GO" id="GO:0004650">
    <property type="term" value="F:polygalacturonase activity"/>
    <property type="evidence" value="ECO:0007669"/>
    <property type="project" value="InterPro"/>
</dbReference>
<keyword evidence="3" id="KW-1015">Disulfide bond</keyword>
<sequence length="425" mass="46306">MDKALVLLWLVGRASAVVVDLEAAGGVAESASRSACWSNGGVLNTTLAALEPGDTLVIPNKTFFVLPALASNLSDVIIRVDGTLKFCSYMQLEWPRTSDGSVLECLKFSNVRNVTFTSSGTGGVIDGQGKFWWGVPGIGYLVREENRPRLLKLENAVDVLFERILLHQSPYWTFTAEGVDGLEIRYATINNRRDPDATDHNLIELTAFNTDGFDVSGSNVWIHDSVIWCQDDTVAVKDGSENMVFERLEASGVGVTIGSIAGSTVRNITFRNIYMNHTYKGIYMKFRGDDGIIEDVTYENIVIDSPSQWPIWIGPAQQSDSRRLCAAHPCSICWPTTGECDAPLSVYSNILLKNITVLNPSMSAGVILANASTPMVNVTFQDVTVQNPADEPWGDAQYYCSGVASGTATGKTWPVPPCFGDQTTH</sequence>
<feature type="signal peptide" evidence="7">
    <location>
        <begin position="1"/>
        <end position="16"/>
    </location>
</feature>
<dbReference type="InterPro" id="IPR012334">
    <property type="entry name" value="Pectin_lyas_fold"/>
</dbReference>
<keyword evidence="5 6" id="KW-0326">Glycosidase</keyword>
<evidence type="ECO:0000256" key="6">
    <source>
        <dbReference type="RuleBase" id="RU361169"/>
    </source>
</evidence>
<name>A0AAD7XJF7_9STRA</name>
<dbReference type="GO" id="GO:0005975">
    <property type="term" value="P:carbohydrate metabolic process"/>
    <property type="evidence" value="ECO:0007669"/>
    <property type="project" value="InterPro"/>
</dbReference>
<evidence type="ECO:0000256" key="2">
    <source>
        <dbReference type="ARBA" id="ARBA00022801"/>
    </source>
</evidence>
<feature type="chain" id="PRO_5042287089" evidence="7">
    <location>
        <begin position="17"/>
        <end position="425"/>
    </location>
</feature>
<gene>
    <name evidence="8" type="ORF">CTAYLR_008175</name>
</gene>
<evidence type="ECO:0000256" key="1">
    <source>
        <dbReference type="ARBA" id="ARBA00008834"/>
    </source>
</evidence>
<accession>A0AAD7XJF7</accession>
<comment type="caution">
    <text evidence="8">The sequence shown here is derived from an EMBL/GenBank/DDBJ whole genome shotgun (WGS) entry which is preliminary data.</text>
</comment>
<evidence type="ECO:0000256" key="3">
    <source>
        <dbReference type="ARBA" id="ARBA00023157"/>
    </source>
</evidence>
<dbReference type="Pfam" id="PF00295">
    <property type="entry name" value="Glyco_hydro_28"/>
    <property type="match status" value="1"/>
</dbReference>
<dbReference type="EMBL" id="JAQMWT010000495">
    <property type="protein sequence ID" value="KAJ8600586.1"/>
    <property type="molecule type" value="Genomic_DNA"/>
</dbReference>
<reference evidence="8" key="1">
    <citation type="submission" date="2023-01" db="EMBL/GenBank/DDBJ databases">
        <title>Metagenome sequencing of chrysophaentin producing Chrysophaeum taylorii.</title>
        <authorList>
            <person name="Davison J."/>
            <person name="Bewley C."/>
        </authorList>
    </citation>
    <scope>NUCLEOTIDE SEQUENCE</scope>
    <source>
        <strain evidence="8">NIES-1699</strain>
    </source>
</reference>
<dbReference type="PANTHER" id="PTHR31736:SF19">
    <property type="entry name" value="PECTIN LYASE SUPERFAMILY PROTEIN-RELATED"/>
    <property type="match status" value="1"/>
</dbReference>
<evidence type="ECO:0000256" key="4">
    <source>
        <dbReference type="ARBA" id="ARBA00023180"/>
    </source>
</evidence>
<keyword evidence="9" id="KW-1185">Reference proteome</keyword>
<evidence type="ECO:0000313" key="9">
    <source>
        <dbReference type="Proteomes" id="UP001230188"/>
    </source>
</evidence>